<evidence type="ECO:0000313" key="5">
    <source>
        <dbReference type="EMBL" id="RVW52577.1"/>
    </source>
</evidence>
<evidence type="ECO:0000313" key="6">
    <source>
        <dbReference type="Proteomes" id="UP000288805"/>
    </source>
</evidence>
<dbReference type="Gene3D" id="1.25.40.90">
    <property type="match status" value="1"/>
</dbReference>
<dbReference type="InterPro" id="IPR006569">
    <property type="entry name" value="CID_dom"/>
</dbReference>
<dbReference type="Pfam" id="PF04818">
    <property type="entry name" value="CID"/>
    <property type="match status" value="1"/>
</dbReference>
<comment type="caution">
    <text evidence="5">The sequence shown here is derived from an EMBL/GenBank/DDBJ whole genome shotgun (WGS) entry which is preliminary data.</text>
</comment>
<protein>
    <submittedName>
        <fullName evidence="5">Regulation of nuclear pre-mRNA domain-containing protein 1B</fullName>
    </submittedName>
</protein>
<name>A0A438EXV9_VITVI</name>
<evidence type="ECO:0000256" key="3">
    <source>
        <dbReference type="SAM" id="MobiDB-lite"/>
    </source>
</evidence>
<dbReference type="InterPro" id="IPR008942">
    <property type="entry name" value="ENTH_VHS"/>
</dbReference>
<dbReference type="PANTHER" id="PTHR12460">
    <property type="entry name" value="CYCLIN-DEPENDENT KINASE INHIBITOR-RELATED PROTEIN"/>
    <property type="match status" value="1"/>
</dbReference>
<evidence type="ECO:0000256" key="2">
    <source>
        <dbReference type="SAM" id="Coils"/>
    </source>
</evidence>
<dbReference type="OrthoDB" id="10069473at2759"/>
<feature type="domain" description="CID" evidence="4">
    <location>
        <begin position="1"/>
        <end position="138"/>
    </location>
</feature>
<organism evidence="5 6">
    <name type="scientific">Vitis vinifera</name>
    <name type="common">Grape</name>
    <dbReference type="NCBI Taxonomy" id="29760"/>
    <lineage>
        <taxon>Eukaryota</taxon>
        <taxon>Viridiplantae</taxon>
        <taxon>Streptophyta</taxon>
        <taxon>Embryophyta</taxon>
        <taxon>Tracheophyta</taxon>
        <taxon>Spermatophyta</taxon>
        <taxon>Magnoliopsida</taxon>
        <taxon>eudicotyledons</taxon>
        <taxon>Gunneridae</taxon>
        <taxon>Pentapetalae</taxon>
        <taxon>rosids</taxon>
        <taxon>Vitales</taxon>
        <taxon>Vitaceae</taxon>
        <taxon>Viteae</taxon>
        <taxon>Vitis</taxon>
    </lineage>
</organism>
<evidence type="ECO:0000259" key="4">
    <source>
        <dbReference type="PROSITE" id="PS51391"/>
    </source>
</evidence>
<dbReference type="PROSITE" id="PS51391">
    <property type="entry name" value="CID"/>
    <property type="match status" value="1"/>
</dbReference>
<dbReference type="CDD" id="cd16981">
    <property type="entry name" value="CID_RPRD_like"/>
    <property type="match status" value="1"/>
</dbReference>
<dbReference type="EMBL" id="QGNW01001166">
    <property type="protein sequence ID" value="RVW52577.1"/>
    <property type="molecule type" value="Genomic_DNA"/>
</dbReference>
<dbReference type="SUPFAM" id="SSF48464">
    <property type="entry name" value="ENTH/VHS domain"/>
    <property type="match status" value="1"/>
</dbReference>
<sequence length="544" mass="60530">MWEQPQAQDLLGGETFIGQARQSSCFQWKEFGRFFLAKMKRAKQVVETWERQFHCSLREQRLSFLYLANDILQNSRRNGLEFVGEFWKVLPNALRDVVESGDDFGKNAVLRLINIWDERKVFGSRGQILKEELMGKTVENNDKNNNNNSYSKNLSFRHKHPFQAAVEKIISSYENVYGSPLDEETLLSKCRSAIGCIEKAEKEIGGDYSSGQFNGSKYVEELQGQHDILTECIEQLRTAESSRASLVSHLKEALQEQEFKLDQVHNQLQVAESQSAHISSIRQQLLNCNRGHMTAEQRDVNAHAEAPSTFTPETPATGGDKEQSAPVMYTREESFTGKSSSRFEEDPRKSAAAAVAAKLAASTSSAQMLSYVFSSLASESADGNPKEESPDALPFEKRPKLENLPFSYFPPQHSQQPPLPPFPHPDSLQNKATATSQMPPQQPPPQLSPQVSHPDLAMHQAAPPPLPTLPQLATPPFMQTAGSMIGAPYNYTPPLPPPPGFSIPRTPLTAVPYPSPPIPYQNFQGPEGFFSQPPIPATPPISRS</sequence>
<feature type="region of interest" description="Disordered" evidence="3">
    <location>
        <begin position="402"/>
        <end position="471"/>
    </location>
</feature>
<feature type="region of interest" description="Disordered" evidence="3">
    <location>
        <begin position="515"/>
        <end position="544"/>
    </location>
</feature>
<feature type="compositionally biased region" description="Basic and acidic residues" evidence="3">
    <location>
        <begin position="330"/>
        <end position="345"/>
    </location>
</feature>
<dbReference type="GO" id="GO:0006397">
    <property type="term" value="P:mRNA processing"/>
    <property type="evidence" value="ECO:0007669"/>
    <property type="project" value="UniProtKB-KW"/>
</dbReference>
<accession>A0A438EXV9</accession>
<keyword evidence="1" id="KW-0507">mRNA processing</keyword>
<gene>
    <name evidence="5" type="primary">Rprd1b_3</name>
    <name evidence="5" type="ORF">CK203_068800</name>
</gene>
<dbReference type="Proteomes" id="UP000288805">
    <property type="component" value="Unassembled WGS sequence"/>
</dbReference>
<dbReference type="PANTHER" id="PTHR12460:SF23">
    <property type="entry name" value="ACTIN CYTOSKELETON-REGULATORY COMPLEX PROTEIN PAN1"/>
    <property type="match status" value="1"/>
</dbReference>
<evidence type="ECO:0000256" key="1">
    <source>
        <dbReference type="ARBA" id="ARBA00022664"/>
    </source>
</evidence>
<dbReference type="GO" id="GO:0005634">
    <property type="term" value="C:nucleus"/>
    <property type="evidence" value="ECO:0007669"/>
    <property type="project" value="UniProtKB-ARBA"/>
</dbReference>
<dbReference type="AlphaFoldDB" id="A0A438EXV9"/>
<feature type="compositionally biased region" description="Pro residues" evidence="3">
    <location>
        <begin position="533"/>
        <end position="544"/>
    </location>
</feature>
<keyword evidence="2" id="KW-0175">Coiled coil</keyword>
<dbReference type="SMART" id="SM00582">
    <property type="entry name" value="RPR"/>
    <property type="match status" value="1"/>
</dbReference>
<proteinExistence type="predicted"/>
<feature type="coiled-coil region" evidence="2">
    <location>
        <begin position="219"/>
        <end position="274"/>
    </location>
</feature>
<reference evidence="5 6" key="1">
    <citation type="journal article" date="2018" name="PLoS Genet.">
        <title>Population sequencing reveals clonal diversity and ancestral inbreeding in the grapevine cultivar Chardonnay.</title>
        <authorList>
            <person name="Roach M.J."/>
            <person name="Johnson D.L."/>
            <person name="Bohlmann J."/>
            <person name="van Vuuren H.J."/>
            <person name="Jones S.J."/>
            <person name="Pretorius I.S."/>
            <person name="Schmidt S.A."/>
            <person name="Borneman A.R."/>
        </authorList>
    </citation>
    <scope>NUCLEOTIDE SEQUENCE [LARGE SCALE GENOMIC DNA]</scope>
    <source>
        <strain evidence="6">cv. Chardonnay</strain>
        <tissue evidence="5">Leaf</tissue>
    </source>
</reference>
<feature type="region of interest" description="Disordered" evidence="3">
    <location>
        <begin position="302"/>
        <end position="345"/>
    </location>
</feature>